<sequence length="153" mass="17237">MATSIHPTCLGHSSFVVTLYLLTGTEELRGASEELHTVYSRIILRVSWYHDSDVLECRAEANSSVYAGVGGTQHRGSSDQGQPETESGPRAKVQLSVQFPPNFARIGFQLNWPEVNWENVTSLANSPLPHYIITEGKFTQYFEIYKPERFPVY</sequence>
<keyword evidence="3" id="KW-1185">Reference proteome</keyword>
<comment type="caution">
    <text evidence="2">The sequence shown here is derived from an EMBL/GenBank/DDBJ whole genome shotgun (WGS) entry which is preliminary data.</text>
</comment>
<dbReference type="Proteomes" id="UP000784294">
    <property type="component" value="Unassembled WGS sequence"/>
</dbReference>
<dbReference type="EMBL" id="CAAALY010018327">
    <property type="protein sequence ID" value="VEL13620.1"/>
    <property type="molecule type" value="Genomic_DNA"/>
</dbReference>
<name>A0A3S5CE25_9PLAT</name>
<reference evidence="2" key="1">
    <citation type="submission" date="2018-11" db="EMBL/GenBank/DDBJ databases">
        <authorList>
            <consortium name="Pathogen Informatics"/>
        </authorList>
    </citation>
    <scope>NUCLEOTIDE SEQUENCE</scope>
</reference>
<protein>
    <submittedName>
        <fullName evidence="2">Uncharacterized protein</fullName>
    </submittedName>
</protein>
<feature type="region of interest" description="Disordered" evidence="1">
    <location>
        <begin position="68"/>
        <end position="90"/>
    </location>
</feature>
<evidence type="ECO:0000256" key="1">
    <source>
        <dbReference type="SAM" id="MobiDB-lite"/>
    </source>
</evidence>
<gene>
    <name evidence="2" type="ORF">PXEA_LOCUS7060</name>
</gene>
<dbReference type="AlphaFoldDB" id="A0A3S5CE25"/>
<feature type="compositionally biased region" description="Polar residues" evidence="1">
    <location>
        <begin position="74"/>
        <end position="85"/>
    </location>
</feature>
<evidence type="ECO:0000313" key="2">
    <source>
        <dbReference type="EMBL" id="VEL13620.1"/>
    </source>
</evidence>
<organism evidence="2 3">
    <name type="scientific">Protopolystoma xenopodis</name>
    <dbReference type="NCBI Taxonomy" id="117903"/>
    <lineage>
        <taxon>Eukaryota</taxon>
        <taxon>Metazoa</taxon>
        <taxon>Spiralia</taxon>
        <taxon>Lophotrochozoa</taxon>
        <taxon>Platyhelminthes</taxon>
        <taxon>Monogenea</taxon>
        <taxon>Polyopisthocotylea</taxon>
        <taxon>Polystomatidea</taxon>
        <taxon>Polystomatidae</taxon>
        <taxon>Protopolystoma</taxon>
    </lineage>
</organism>
<proteinExistence type="predicted"/>
<evidence type="ECO:0000313" key="3">
    <source>
        <dbReference type="Proteomes" id="UP000784294"/>
    </source>
</evidence>
<accession>A0A3S5CE25</accession>